<proteinExistence type="predicted"/>
<organism evidence="1 2">
    <name type="scientific">Rhodoferax fermentans</name>
    <dbReference type="NCBI Taxonomy" id="28066"/>
    <lineage>
        <taxon>Bacteria</taxon>
        <taxon>Pseudomonadati</taxon>
        <taxon>Pseudomonadota</taxon>
        <taxon>Betaproteobacteria</taxon>
        <taxon>Burkholderiales</taxon>
        <taxon>Comamonadaceae</taxon>
        <taxon>Rhodoferax</taxon>
    </lineage>
</organism>
<reference evidence="1 2" key="1">
    <citation type="submission" date="2017-01" db="EMBL/GenBank/DDBJ databases">
        <title>Genome sequencing of Rhodoferax fermentans JCM 7819.</title>
        <authorList>
            <person name="Kim Y.J."/>
            <person name="Farh M.E.-A."/>
            <person name="Yang D.-C."/>
        </authorList>
    </citation>
    <scope>NUCLEOTIDE SEQUENCE [LARGE SCALE GENOMIC DNA]</scope>
    <source>
        <strain evidence="1 2">JCM 7819</strain>
    </source>
</reference>
<keyword evidence="2" id="KW-1185">Reference proteome</keyword>
<accession>A0A1T1ARI2</accession>
<gene>
    <name evidence="1" type="ORF">RF819_08210</name>
</gene>
<dbReference type="Proteomes" id="UP000190750">
    <property type="component" value="Unassembled WGS sequence"/>
</dbReference>
<comment type="caution">
    <text evidence="1">The sequence shown here is derived from an EMBL/GenBank/DDBJ whole genome shotgun (WGS) entry which is preliminary data.</text>
</comment>
<sequence>MRGPFLFPALAGQTVVAFRVCEPWAAALPPTEDPAPLFGAIVLGCNRHALLCHSPVRHLGNPQGSKIGLHGGGTAELPFRASLCEAEDLEYWLPLTGGAHWSHCASPVLPTPGEALAEAPQMVRDGDSGPWQLEFRFRTGRCFRLQYRPDMDASLQFAPVEVGYSLNRVEIMGPEEDFGWLHPLRLRKFVVDGVLWESAKVWPIQVLRANRESADPQGFFRHTWRNALRAYFKQCPPSYRRRLIELRYPVQVQGIPAGVIEEVAEELRQESRN</sequence>
<protein>
    <submittedName>
        <fullName evidence="1">Uncharacterized protein</fullName>
    </submittedName>
</protein>
<name>A0A1T1ARI2_RHOFE</name>
<evidence type="ECO:0000313" key="1">
    <source>
        <dbReference type="EMBL" id="OOV06710.1"/>
    </source>
</evidence>
<dbReference type="OrthoDB" id="8906075at2"/>
<dbReference type="EMBL" id="MTJN01000002">
    <property type="protein sequence ID" value="OOV06710.1"/>
    <property type="molecule type" value="Genomic_DNA"/>
</dbReference>
<dbReference type="AlphaFoldDB" id="A0A1T1ARI2"/>
<dbReference type="RefSeq" id="WP_078364532.1">
    <property type="nucleotide sequence ID" value="NZ_MTJN01000002.1"/>
</dbReference>
<evidence type="ECO:0000313" key="2">
    <source>
        <dbReference type="Proteomes" id="UP000190750"/>
    </source>
</evidence>